<dbReference type="STRING" id="1499687.BN1080_02057"/>
<reference evidence="2 3" key="1">
    <citation type="submission" date="2014-09" db="EMBL/GenBank/DDBJ databases">
        <authorList>
            <person name="Urmite Genomes Urmite Genomes"/>
        </authorList>
    </citation>
    <scope>NUCLEOTIDE SEQUENCE [LARGE SCALE GENOMIC DNA]</scope>
    <source>
        <strain evidence="2 3">ES2</strain>
    </source>
</reference>
<dbReference type="OrthoDB" id="2418141at2"/>
<evidence type="ECO:0008006" key="4">
    <source>
        <dbReference type="Google" id="ProtNLM"/>
    </source>
</evidence>
<accession>A0A098ELE5</accession>
<evidence type="ECO:0000313" key="2">
    <source>
        <dbReference type="EMBL" id="CEG23113.1"/>
    </source>
</evidence>
<evidence type="ECO:0000313" key="3">
    <source>
        <dbReference type="Proteomes" id="UP000043699"/>
    </source>
</evidence>
<keyword evidence="1" id="KW-0812">Transmembrane</keyword>
<organism evidence="2 3">
    <name type="scientific">Planococcus massiliensis</name>
    <dbReference type="NCBI Taxonomy" id="1499687"/>
    <lineage>
        <taxon>Bacteria</taxon>
        <taxon>Bacillati</taxon>
        <taxon>Bacillota</taxon>
        <taxon>Bacilli</taxon>
        <taxon>Bacillales</taxon>
        <taxon>Caryophanaceae</taxon>
        <taxon>Planococcus</taxon>
    </lineage>
</organism>
<proteinExistence type="predicted"/>
<keyword evidence="3" id="KW-1185">Reference proteome</keyword>
<dbReference type="EMBL" id="CCXS01000001">
    <property type="protein sequence ID" value="CEG23113.1"/>
    <property type="molecule type" value="Genomic_DNA"/>
</dbReference>
<gene>
    <name evidence="2" type="ORF">BN1080_02057</name>
</gene>
<dbReference type="AlphaFoldDB" id="A0A098ELE5"/>
<sequence length="124" mass="14291">MLQASFIIIAALTIMNLIVIGGRKLLVCENCKTEWTWKQTLKSSFVLTTSMTCPYCGEKQYATPKSKKRTFLLNMLILLPLLLQALFEMGVWTTFSLMIGFFILVMISMPFWMSVQNEETFKIM</sequence>
<dbReference type="Proteomes" id="UP000043699">
    <property type="component" value="Unassembled WGS sequence"/>
</dbReference>
<feature type="transmembrane region" description="Helical" evidence="1">
    <location>
        <begin position="6"/>
        <end position="26"/>
    </location>
</feature>
<protein>
    <recommendedName>
        <fullName evidence="4">Cxxc_20_cxxc protein</fullName>
    </recommendedName>
</protein>
<keyword evidence="1" id="KW-0472">Membrane</keyword>
<feature type="transmembrane region" description="Helical" evidence="1">
    <location>
        <begin position="71"/>
        <end position="87"/>
    </location>
</feature>
<name>A0A098ELE5_9BACL</name>
<feature type="transmembrane region" description="Helical" evidence="1">
    <location>
        <begin position="93"/>
        <end position="115"/>
    </location>
</feature>
<evidence type="ECO:0000256" key="1">
    <source>
        <dbReference type="SAM" id="Phobius"/>
    </source>
</evidence>
<dbReference type="InterPro" id="IPR026369">
    <property type="entry name" value="CxxC_20_CxxC"/>
</dbReference>
<keyword evidence="1" id="KW-1133">Transmembrane helix</keyword>
<dbReference type="NCBIfam" id="TIGR04104">
    <property type="entry name" value="cxxc_20_cxxc"/>
    <property type="match status" value="1"/>
</dbReference>